<accession>A0ABQ9XGJ4</accession>
<comment type="caution">
    <text evidence="1">The sequence shown here is derived from an EMBL/GenBank/DDBJ whole genome shotgun (WGS) entry which is preliminary data.</text>
</comment>
<proteinExistence type="predicted"/>
<gene>
    <name evidence="1" type="ORF">BLNAU_15702</name>
</gene>
<dbReference type="EMBL" id="JARBJD010000157">
    <property type="protein sequence ID" value="KAK2949406.1"/>
    <property type="molecule type" value="Genomic_DNA"/>
</dbReference>
<keyword evidence="2" id="KW-1185">Reference proteome</keyword>
<name>A0ABQ9XGJ4_9EUKA</name>
<evidence type="ECO:0000313" key="2">
    <source>
        <dbReference type="Proteomes" id="UP001281761"/>
    </source>
</evidence>
<reference evidence="1 2" key="1">
    <citation type="journal article" date="2022" name="bioRxiv">
        <title>Genomics of Preaxostyla Flagellates Illuminates Evolutionary Transitions and the Path Towards Mitochondrial Loss.</title>
        <authorList>
            <person name="Novak L.V.F."/>
            <person name="Treitli S.C."/>
            <person name="Pyrih J."/>
            <person name="Halakuc P."/>
            <person name="Pipaliya S.V."/>
            <person name="Vacek V."/>
            <person name="Brzon O."/>
            <person name="Soukal P."/>
            <person name="Eme L."/>
            <person name="Dacks J.B."/>
            <person name="Karnkowska A."/>
            <person name="Elias M."/>
            <person name="Hampl V."/>
        </authorList>
    </citation>
    <scope>NUCLEOTIDE SEQUENCE [LARGE SCALE GENOMIC DNA]</scope>
    <source>
        <strain evidence="1">NAU3</strain>
        <tissue evidence="1">Gut</tissue>
    </source>
</reference>
<sequence>MNRSSYYLFRFCNDLFRSSCTFGLYSLHLSKGNPQQFLRSCHCSDLCLCFQNWQLTLTGIKSFVHIFYSLLHTKDPRLSLLFQLAAHCHPSLPLLPFSTLLQRRLANEVCGAGEVDLCVLTLSSLLTNTHVAVTQSNQESGEGSWCVVDQKATRDKEERKCTKWNRIRSVRLPNTLPDTSHHTPCHSNHNVQSSPDFDAEWHSYSHNEVGVGKSDERGEKERKKVVVKFMIDSLLSFIRKEMKTRTIKLVTLNPTRIVDNAQSELIVVFFPPLCSTGLDETKRAPNAFEMSVVGFDEFSIEPLFVTAGEKSMLLNSHLKTTRMKQKVKNNELLIFHQLQDDSLSSTVSSLVCHRSTPSSIPHVDEYPLPAVYVIFSSSFVPKDMSADGYWEEDGKNTANANTLLFSSLSFAESLQITSCSFSSSMNDSILLDKLRI</sequence>
<organism evidence="1 2">
    <name type="scientific">Blattamonas nauphoetae</name>
    <dbReference type="NCBI Taxonomy" id="2049346"/>
    <lineage>
        <taxon>Eukaryota</taxon>
        <taxon>Metamonada</taxon>
        <taxon>Preaxostyla</taxon>
        <taxon>Oxymonadida</taxon>
        <taxon>Blattamonas</taxon>
    </lineage>
</organism>
<dbReference type="Proteomes" id="UP001281761">
    <property type="component" value="Unassembled WGS sequence"/>
</dbReference>
<protein>
    <submittedName>
        <fullName evidence="1">Uncharacterized protein</fullName>
    </submittedName>
</protein>
<evidence type="ECO:0000313" key="1">
    <source>
        <dbReference type="EMBL" id="KAK2949406.1"/>
    </source>
</evidence>